<protein>
    <recommendedName>
        <fullName evidence="5">DegV family EDD domain-containing protein</fullName>
    </recommendedName>
</protein>
<gene>
    <name evidence="3" type="ORF">GCM10025865_24830</name>
</gene>
<sequence>MPLTVIVGDESYAEGTEITDDDLAAYLRAGAVVSTSQPSSEALLEAYRRAADAGATEIVSVHLSADLSGTLQAATAAAGRSPVPVRVVDSRTVAMSLGFAALAAAQEAARGAAPQRSRTGRARWPGGAEPCSWSTPSTSYAAVAGSAPPPPRSGACSGSDRCCRSATARSSSCRRSARGPRPSTA</sequence>
<feature type="region of interest" description="Disordered" evidence="2">
    <location>
        <begin position="166"/>
        <end position="185"/>
    </location>
</feature>
<dbReference type="PANTHER" id="PTHR33434:SF2">
    <property type="entry name" value="FATTY ACID-BINDING PROTEIN TM_1468"/>
    <property type="match status" value="1"/>
</dbReference>
<evidence type="ECO:0000313" key="3">
    <source>
        <dbReference type="EMBL" id="BDZ43184.1"/>
    </source>
</evidence>
<evidence type="ECO:0000256" key="1">
    <source>
        <dbReference type="ARBA" id="ARBA00023121"/>
    </source>
</evidence>
<name>A0ABN6XE99_9CELL</name>
<keyword evidence="1" id="KW-0446">Lipid-binding</keyword>
<organism evidence="3 4">
    <name type="scientific">Paraoerskovia sediminicola</name>
    <dbReference type="NCBI Taxonomy" id="1138587"/>
    <lineage>
        <taxon>Bacteria</taxon>
        <taxon>Bacillati</taxon>
        <taxon>Actinomycetota</taxon>
        <taxon>Actinomycetes</taxon>
        <taxon>Micrococcales</taxon>
        <taxon>Cellulomonadaceae</taxon>
        <taxon>Paraoerskovia</taxon>
    </lineage>
</organism>
<dbReference type="Pfam" id="PF02645">
    <property type="entry name" value="DegV"/>
    <property type="match status" value="1"/>
</dbReference>
<accession>A0ABN6XE99</accession>
<evidence type="ECO:0000313" key="4">
    <source>
        <dbReference type="Proteomes" id="UP001321475"/>
    </source>
</evidence>
<evidence type="ECO:0008006" key="5">
    <source>
        <dbReference type="Google" id="ProtNLM"/>
    </source>
</evidence>
<reference evidence="4" key="1">
    <citation type="journal article" date="2019" name="Int. J. Syst. Evol. Microbiol.">
        <title>The Global Catalogue of Microorganisms (GCM) 10K type strain sequencing project: providing services to taxonomists for standard genome sequencing and annotation.</title>
        <authorList>
            <consortium name="The Broad Institute Genomics Platform"/>
            <consortium name="The Broad Institute Genome Sequencing Center for Infectious Disease"/>
            <person name="Wu L."/>
            <person name="Ma J."/>
        </authorList>
    </citation>
    <scope>NUCLEOTIDE SEQUENCE [LARGE SCALE GENOMIC DNA]</scope>
    <source>
        <strain evidence="4">NBRC 108565</strain>
    </source>
</reference>
<feature type="region of interest" description="Disordered" evidence="2">
    <location>
        <begin position="109"/>
        <end position="160"/>
    </location>
</feature>
<dbReference type="NCBIfam" id="TIGR00762">
    <property type="entry name" value="DegV"/>
    <property type="match status" value="1"/>
</dbReference>
<dbReference type="EMBL" id="AP027729">
    <property type="protein sequence ID" value="BDZ43184.1"/>
    <property type="molecule type" value="Genomic_DNA"/>
</dbReference>
<dbReference type="Proteomes" id="UP001321475">
    <property type="component" value="Chromosome"/>
</dbReference>
<dbReference type="Gene3D" id="3.40.50.10170">
    <property type="match status" value="1"/>
</dbReference>
<proteinExistence type="predicted"/>
<dbReference type="InterPro" id="IPR050270">
    <property type="entry name" value="DegV_domain_contain"/>
</dbReference>
<keyword evidence="4" id="KW-1185">Reference proteome</keyword>
<dbReference type="PANTHER" id="PTHR33434">
    <property type="entry name" value="DEGV DOMAIN-CONTAINING PROTEIN DR_1986-RELATED"/>
    <property type="match status" value="1"/>
</dbReference>
<dbReference type="PROSITE" id="PS51482">
    <property type="entry name" value="DEGV"/>
    <property type="match status" value="1"/>
</dbReference>
<dbReference type="SUPFAM" id="SSF82549">
    <property type="entry name" value="DAK1/DegV-like"/>
    <property type="match status" value="1"/>
</dbReference>
<dbReference type="InterPro" id="IPR003797">
    <property type="entry name" value="DegV"/>
</dbReference>
<evidence type="ECO:0000256" key="2">
    <source>
        <dbReference type="SAM" id="MobiDB-lite"/>
    </source>
</evidence>